<sequence>MGNGGRTGETGAYYAGERLGMPSEGSGAVPGMGRRAAGVLLDWLLSLAITLGLLGLDPTGASGAALVVFAVLTIAFLILFGTTPGKRVAGVDVAMTGERALPWPVAMLVRTVLLCLFVPALISDDDQRGLHDRAAGTVTRRF</sequence>
<evidence type="ECO:0000256" key="3">
    <source>
        <dbReference type="ARBA" id="ARBA00022989"/>
    </source>
</evidence>
<evidence type="ECO:0000256" key="1">
    <source>
        <dbReference type="ARBA" id="ARBA00004141"/>
    </source>
</evidence>
<feature type="transmembrane region" description="Helical" evidence="5">
    <location>
        <begin position="63"/>
        <end position="81"/>
    </location>
</feature>
<gene>
    <name evidence="7" type="ORF">FHX37_1983</name>
</gene>
<name>A0A543NJR5_9ACTN</name>
<keyword evidence="3 5" id="KW-1133">Transmembrane helix</keyword>
<keyword evidence="8" id="KW-1185">Reference proteome</keyword>
<dbReference type="Proteomes" id="UP000317422">
    <property type="component" value="Unassembled WGS sequence"/>
</dbReference>
<proteinExistence type="predicted"/>
<reference evidence="7 8" key="1">
    <citation type="submission" date="2019-06" db="EMBL/GenBank/DDBJ databases">
        <title>Sequencing the genomes of 1000 actinobacteria strains.</title>
        <authorList>
            <person name="Klenk H.-P."/>
        </authorList>
    </citation>
    <scope>NUCLEOTIDE SEQUENCE [LARGE SCALE GENOMIC DNA]</scope>
    <source>
        <strain evidence="7 8">DSM 45015</strain>
    </source>
</reference>
<keyword evidence="4 5" id="KW-0472">Membrane</keyword>
<evidence type="ECO:0000256" key="5">
    <source>
        <dbReference type="SAM" id="Phobius"/>
    </source>
</evidence>
<feature type="domain" description="RDD" evidence="6">
    <location>
        <begin position="30"/>
        <end position="136"/>
    </location>
</feature>
<keyword evidence="2 5" id="KW-0812">Transmembrane</keyword>
<dbReference type="InterPro" id="IPR010432">
    <property type="entry name" value="RDD"/>
</dbReference>
<organism evidence="7 8">
    <name type="scientific">Haloactinospora alba</name>
    <dbReference type="NCBI Taxonomy" id="405555"/>
    <lineage>
        <taxon>Bacteria</taxon>
        <taxon>Bacillati</taxon>
        <taxon>Actinomycetota</taxon>
        <taxon>Actinomycetes</taxon>
        <taxon>Streptosporangiales</taxon>
        <taxon>Nocardiopsidaceae</taxon>
        <taxon>Haloactinospora</taxon>
    </lineage>
</organism>
<protein>
    <recommendedName>
        <fullName evidence="6">RDD domain-containing protein</fullName>
    </recommendedName>
</protein>
<feature type="transmembrane region" description="Helical" evidence="5">
    <location>
        <begin position="36"/>
        <end position="56"/>
    </location>
</feature>
<evidence type="ECO:0000256" key="2">
    <source>
        <dbReference type="ARBA" id="ARBA00022692"/>
    </source>
</evidence>
<accession>A0A543NJR5</accession>
<dbReference type="Pfam" id="PF06271">
    <property type="entry name" value="RDD"/>
    <property type="match status" value="1"/>
</dbReference>
<feature type="transmembrane region" description="Helical" evidence="5">
    <location>
        <begin position="101"/>
        <end position="122"/>
    </location>
</feature>
<evidence type="ECO:0000313" key="7">
    <source>
        <dbReference type="EMBL" id="TQN32058.1"/>
    </source>
</evidence>
<dbReference type="OrthoDB" id="5187110at2"/>
<evidence type="ECO:0000313" key="8">
    <source>
        <dbReference type="Proteomes" id="UP000317422"/>
    </source>
</evidence>
<dbReference type="EMBL" id="VFQC01000001">
    <property type="protein sequence ID" value="TQN32058.1"/>
    <property type="molecule type" value="Genomic_DNA"/>
</dbReference>
<evidence type="ECO:0000256" key="4">
    <source>
        <dbReference type="ARBA" id="ARBA00023136"/>
    </source>
</evidence>
<dbReference type="AlphaFoldDB" id="A0A543NJR5"/>
<dbReference type="RefSeq" id="WP_141923618.1">
    <property type="nucleotide sequence ID" value="NZ_VFQC01000001.1"/>
</dbReference>
<comment type="subcellular location">
    <subcellularLocation>
        <location evidence="1">Membrane</location>
        <topology evidence="1">Multi-pass membrane protein</topology>
    </subcellularLocation>
</comment>
<evidence type="ECO:0000259" key="6">
    <source>
        <dbReference type="Pfam" id="PF06271"/>
    </source>
</evidence>
<comment type="caution">
    <text evidence="7">The sequence shown here is derived from an EMBL/GenBank/DDBJ whole genome shotgun (WGS) entry which is preliminary data.</text>
</comment>